<dbReference type="InterPro" id="IPR036508">
    <property type="entry name" value="Chitin-bd_dom_sf"/>
</dbReference>
<feature type="compositionally biased region" description="Low complexity" evidence="6">
    <location>
        <begin position="585"/>
        <end position="619"/>
    </location>
</feature>
<dbReference type="OrthoDB" id="8179045at2759"/>
<dbReference type="GO" id="GO:0005576">
    <property type="term" value="C:extracellular region"/>
    <property type="evidence" value="ECO:0007669"/>
    <property type="project" value="InterPro"/>
</dbReference>
<evidence type="ECO:0000256" key="2">
    <source>
        <dbReference type="ARBA" id="ARBA00022729"/>
    </source>
</evidence>
<feature type="domain" description="Chitin-binding type-2" evidence="8">
    <location>
        <begin position="906"/>
        <end position="967"/>
    </location>
</feature>
<feature type="region of interest" description="Disordered" evidence="6">
    <location>
        <begin position="970"/>
        <end position="1045"/>
    </location>
</feature>
<feature type="domain" description="Chitin-binding type-2" evidence="8">
    <location>
        <begin position="778"/>
        <end position="839"/>
    </location>
</feature>
<dbReference type="InterPro" id="IPR002557">
    <property type="entry name" value="Chitin-bd_dom"/>
</dbReference>
<feature type="compositionally biased region" description="Low complexity" evidence="6">
    <location>
        <begin position="292"/>
        <end position="309"/>
    </location>
</feature>
<feature type="region of interest" description="Disordered" evidence="6">
    <location>
        <begin position="1716"/>
        <end position="1807"/>
    </location>
</feature>
<feature type="domain" description="Chitin-binding type-2" evidence="8">
    <location>
        <begin position="630"/>
        <end position="691"/>
    </location>
</feature>
<dbReference type="Proteomes" id="UP001154078">
    <property type="component" value="Chromosome 11"/>
</dbReference>
<feature type="domain" description="Chitin-binding type-2" evidence="8">
    <location>
        <begin position="1351"/>
        <end position="1412"/>
    </location>
</feature>
<feature type="compositionally biased region" description="Low complexity" evidence="6">
    <location>
        <begin position="1603"/>
        <end position="1623"/>
    </location>
</feature>
<feature type="compositionally biased region" description="Low complexity" evidence="6">
    <location>
        <begin position="1009"/>
        <end position="1043"/>
    </location>
</feature>
<dbReference type="InterPro" id="IPR051940">
    <property type="entry name" value="Chitin_bind-dev_reg"/>
</dbReference>
<dbReference type="PROSITE" id="PS50940">
    <property type="entry name" value="CHIT_BIND_II"/>
    <property type="match status" value="14"/>
</dbReference>
<dbReference type="PANTHER" id="PTHR23301">
    <property type="entry name" value="CHITIN BINDING PERITROPHIN-A"/>
    <property type="match status" value="1"/>
</dbReference>
<feature type="chain" id="PRO_5040464395" description="Chitin-binding type-2 domain-containing protein" evidence="7">
    <location>
        <begin position="22"/>
        <end position="1878"/>
    </location>
</feature>
<keyword evidence="2 7" id="KW-0732">Signal</keyword>
<protein>
    <recommendedName>
        <fullName evidence="8">Chitin-binding type-2 domain-containing protein</fullName>
    </recommendedName>
</protein>
<feature type="compositionally biased region" description="Low complexity" evidence="6">
    <location>
        <begin position="970"/>
        <end position="982"/>
    </location>
</feature>
<feature type="compositionally biased region" description="Low complexity" evidence="6">
    <location>
        <begin position="1285"/>
        <end position="1298"/>
    </location>
</feature>
<accession>A0A9P0FBZ0</accession>
<feature type="domain" description="Chitin-binding type-2" evidence="8">
    <location>
        <begin position="1648"/>
        <end position="1709"/>
    </location>
</feature>
<dbReference type="SMART" id="SM00494">
    <property type="entry name" value="ChtBD2"/>
    <property type="match status" value="14"/>
</dbReference>
<feature type="compositionally biased region" description="Low complexity" evidence="6">
    <location>
        <begin position="990"/>
        <end position="1002"/>
    </location>
</feature>
<feature type="compositionally biased region" description="Low complexity" evidence="6">
    <location>
        <begin position="1118"/>
        <end position="1130"/>
    </location>
</feature>
<organism evidence="9 10">
    <name type="scientific">Brassicogethes aeneus</name>
    <name type="common">Rape pollen beetle</name>
    <name type="synonym">Meligethes aeneus</name>
    <dbReference type="NCBI Taxonomy" id="1431903"/>
    <lineage>
        <taxon>Eukaryota</taxon>
        <taxon>Metazoa</taxon>
        <taxon>Ecdysozoa</taxon>
        <taxon>Arthropoda</taxon>
        <taxon>Hexapoda</taxon>
        <taxon>Insecta</taxon>
        <taxon>Pterygota</taxon>
        <taxon>Neoptera</taxon>
        <taxon>Endopterygota</taxon>
        <taxon>Coleoptera</taxon>
        <taxon>Polyphaga</taxon>
        <taxon>Cucujiformia</taxon>
        <taxon>Nitidulidae</taxon>
        <taxon>Meligethinae</taxon>
        <taxon>Brassicogethes</taxon>
    </lineage>
</organism>
<feature type="region of interest" description="Disordered" evidence="6">
    <location>
        <begin position="1118"/>
        <end position="1191"/>
    </location>
</feature>
<feature type="domain" description="Chitin-binding type-2" evidence="8">
    <location>
        <begin position="1818"/>
        <end position="1878"/>
    </location>
</feature>
<evidence type="ECO:0000259" key="8">
    <source>
        <dbReference type="PROSITE" id="PS50940"/>
    </source>
</evidence>
<evidence type="ECO:0000313" key="10">
    <source>
        <dbReference type="Proteomes" id="UP001154078"/>
    </source>
</evidence>
<sequence length="1878" mass="205660">MFHQFCLLFLLATIHLTFVGSTCEIPEVPVNFKCAKSGRFSNPNDITCASYYICSLRSGKYITTPYSCPKGSLFDPKLLACSKNYACTCQKASTSTSTTTTTTTPRISTTKSAPACEVPKNPVKQECNTKGRFQDLNDPYCTSYYLCSALKNGSYIRTPYNCPTSSFYDPKLQACSKNYHCSCSKTPTKTTPVTTTSTRTTTLPSTTTTTTNPCEVPQVPIDFKCEAKGRFQNPNDPFCTSYFSCSQLKNGTYLKTPYSCPSGAFFDPSSFICNVNYKCACLLATTEIPSSTTSVEDSTTTTEKVTSATQKDITTEEDISTTTNPCEVQKVPVNFECTIKGRFPNLNDPYCHSYFLCNRLRNGTYIKTPYKCPSGSFFDPSIHICNVKYECSCSLPTTEVPTSTTPIISTTEEETTTELSSTTSTTVSSTTEEDSTTELSSTTTTTASSTTEELTSTTQEDTTTEDISTTTNPCEVPKVPINFKCTTKGRFPNLNDPYCHSYFLCNRLRNGTYIQTPYKCPSGSFFDPSIHICNVKYECGCSEPTTEVPTSTTPVISTTEEETTTELSSTTSTTVSSTTEEDSTTELSSTTTTTASSTTEELTSTTQEDTTTEDVSTTTNPCEVPKVPINFKCTTKGRFPNLNDPYCHSYFLCNRLRNGTYIQTPYKCPSGSFFDPSIHICNVKYECGCSEPTTEVPTSTTPVISTTEEETTTELRSTTSTTVSSTTEEDSTTELSSTTTTTASSTTEELTSTTQEDTTAEDISTTTNPCEVPKVPINFKCTTKGRFPNLNDPYCHSYFLCNRLRNGTYIQTPYKCPSGSFFDPSIHICNVKYECGCSEPTTKVTTSTTPVISTTQEETTTELSSTTSTTVSSTTEELTSTTQEDTTTEDISTTTNPCEVPKVPINFNCTAEGHFLNLNDPYCHSYFLCNRLRNGTYIQTPYKCPSGSFFDPSIHICNVKYECGCSVPTTEVPTSTTPVLSTTEEETTTELRSTTSTTVSSTTEEDSTTELSSTTTTTASSTTEELTSTTQEDTTTEDISTTTNPCEVPKVPINFKCTTKGRFPNLNDPYCHSYFLCNRLRNGTYIQTPYKCPSGSFFDPSIHICNVKYECGCSEPTTEVPTSTTPVISTTEEETTTELSSTTTTTVSSTTEKDSTTQLSSTITTPVSSTTEELTSTTQEDTTTEDVSTTTNPCEVPKVPINFKCTTKGRFPNLNDPYCHSYFLCNRLRNGTYIQTPYKCPSGSFFDPSIHICNVKYECGCSEPTTKVPTSTTPVMSTTEEETTTELSSTTSTTVSSTTEEDSTTELSSTTTTPASSTTEELTSTTQEDTTTEKDISTTTNPCEVPKVPINFKCTTKGRFPNLNDPYCHSYFLCNRLRNGTYIQTPYKCPSGSFFDPSIHICNVKYECGCSVPTTEVPTSTTPVLSTTEEETTTELRSTTSTTVSSTTEEDSTTELSFTTTTPASSTTEELTSTTQEDTTTEKDISTTTNPCEVPKVPINFKCTTKGRFPNLNDPYCHSYFLCNRLRNGTYIQTPYKCPSGSFFDPSIHICNVKYECGCSLTTTEVPTSTTPVISTTEEESTTELSSTTSTTISSTTEEDFTTELSSTTTTPVSSTTEELTSTTEEDTTTEDISTTTNPCEVPKVPINFKCTTKGRFQNLNDPYCTSYFLCSQLRNGTYEKTPSKCPSGSYFDPKMLLCSNKYECDCKEGSTINTTKNSEITPNGKSVITTSTTKKPSTTTKKPSTTTTKKPTTTTQKSTPSTTTKKPSTTTTKKPTTTTRKPTTKKPSTTTKKPTTTTKKTTTTTKKPCVAPKNPTAFVCTKSGRFIDPNNPFCSSYYLCSLLRGSMVTTKYDCPTGSVFDPKKKICSKNYACACKK</sequence>
<feature type="domain" description="Chitin-binding type-2" evidence="8">
    <location>
        <begin position="1500"/>
        <end position="1561"/>
    </location>
</feature>
<feature type="compositionally biased region" description="Polar residues" evidence="6">
    <location>
        <begin position="1716"/>
        <end position="1729"/>
    </location>
</feature>
<feature type="compositionally biased region" description="Low complexity" evidence="6">
    <location>
        <begin position="693"/>
        <end position="706"/>
    </location>
</feature>
<feature type="compositionally biased region" description="Low complexity" evidence="6">
    <location>
        <begin position="1137"/>
        <end position="1191"/>
    </location>
</feature>
<feature type="compositionally biased region" description="Low complexity" evidence="6">
    <location>
        <begin position="1730"/>
        <end position="1807"/>
    </location>
</feature>
<proteinExistence type="predicted"/>
<feature type="compositionally biased region" description="Low complexity" evidence="6">
    <location>
        <begin position="437"/>
        <end position="471"/>
    </location>
</feature>
<keyword evidence="4" id="KW-1015">Disulfide bond</keyword>
<feature type="region of interest" description="Disordered" evidence="6">
    <location>
        <begin position="1264"/>
        <end position="1340"/>
    </location>
</feature>
<evidence type="ECO:0000256" key="1">
    <source>
        <dbReference type="ARBA" id="ARBA00022669"/>
    </source>
</evidence>
<feature type="compositionally biased region" description="Low complexity" evidence="6">
    <location>
        <begin position="1264"/>
        <end position="1278"/>
    </location>
</feature>
<feature type="compositionally biased region" description="Low complexity" evidence="6">
    <location>
        <begin position="714"/>
        <end position="726"/>
    </location>
</feature>
<feature type="compositionally biased region" description="Low complexity" evidence="6">
    <location>
        <begin position="1583"/>
        <end position="1596"/>
    </location>
</feature>
<feature type="compositionally biased region" description="Low complexity" evidence="6">
    <location>
        <begin position="565"/>
        <end position="578"/>
    </location>
</feature>
<feature type="domain" description="Chitin-binding type-2" evidence="8">
    <location>
        <begin position="1054"/>
        <end position="1115"/>
    </location>
</feature>
<dbReference type="EMBL" id="OV121142">
    <property type="protein sequence ID" value="CAH0549577.1"/>
    <property type="molecule type" value="Genomic_DNA"/>
</dbReference>
<feature type="compositionally biased region" description="Low complexity" evidence="6">
    <location>
        <begin position="543"/>
        <end position="558"/>
    </location>
</feature>
<gene>
    <name evidence="9" type="ORF">MELIAE_LOCUS2682</name>
</gene>
<feature type="region of interest" description="Disordered" evidence="6">
    <location>
        <begin position="1419"/>
        <end position="1489"/>
    </location>
</feature>
<evidence type="ECO:0000256" key="3">
    <source>
        <dbReference type="ARBA" id="ARBA00022737"/>
    </source>
</evidence>
<feature type="domain" description="Chitin-binding type-2" evidence="8">
    <location>
        <begin position="222"/>
        <end position="279"/>
    </location>
</feature>
<feature type="region of interest" description="Disordered" evidence="6">
    <location>
        <begin position="848"/>
        <end position="895"/>
    </location>
</feature>
<feature type="signal peptide" evidence="7">
    <location>
        <begin position="1"/>
        <end position="21"/>
    </location>
</feature>
<feature type="domain" description="Chitin-binding type-2" evidence="8">
    <location>
        <begin position="334"/>
        <end position="395"/>
    </location>
</feature>
<reference evidence="9" key="1">
    <citation type="submission" date="2021-12" db="EMBL/GenBank/DDBJ databases">
        <authorList>
            <person name="King R."/>
        </authorList>
    </citation>
    <scope>NUCLEOTIDE SEQUENCE</scope>
</reference>
<dbReference type="GO" id="GO:0008061">
    <property type="term" value="F:chitin binding"/>
    <property type="evidence" value="ECO:0007669"/>
    <property type="project" value="UniProtKB-KW"/>
</dbReference>
<feature type="compositionally biased region" description="Low complexity" evidence="6">
    <location>
        <begin position="1454"/>
        <end position="1478"/>
    </location>
</feature>
<dbReference type="PANTHER" id="PTHR23301:SF0">
    <property type="entry name" value="CHITIN-BINDING TYPE-2 DOMAIN-CONTAINING PROTEIN-RELATED"/>
    <property type="match status" value="1"/>
</dbReference>
<feature type="domain" description="Chitin-binding type-2" evidence="8">
    <location>
        <begin position="31"/>
        <end position="91"/>
    </location>
</feature>
<feature type="region of interest" description="Disordered" evidence="6">
    <location>
        <begin position="543"/>
        <end position="621"/>
    </location>
</feature>
<evidence type="ECO:0000256" key="7">
    <source>
        <dbReference type="SAM" id="SignalP"/>
    </source>
</evidence>
<evidence type="ECO:0000256" key="6">
    <source>
        <dbReference type="SAM" id="MobiDB-lite"/>
    </source>
</evidence>
<evidence type="ECO:0000256" key="5">
    <source>
        <dbReference type="ARBA" id="ARBA00023180"/>
    </source>
</evidence>
<feature type="region of interest" description="Disordered" evidence="6">
    <location>
        <begin position="693"/>
        <end position="768"/>
    </location>
</feature>
<name>A0A9P0FBZ0_BRAAE</name>
<feature type="compositionally biased region" description="Low complexity" evidence="6">
    <location>
        <begin position="733"/>
        <end position="757"/>
    </location>
</feature>
<feature type="compositionally biased region" description="Low complexity" evidence="6">
    <location>
        <begin position="417"/>
        <end position="430"/>
    </location>
</feature>
<keyword evidence="5" id="KW-0325">Glycoprotein</keyword>
<evidence type="ECO:0000256" key="4">
    <source>
        <dbReference type="ARBA" id="ARBA00023157"/>
    </source>
</evidence>
<feature type="domain" description="Chitin-binding type-2" evidence="8">
    <location>
        <begin position="1202"/>
        <end position="1263"/>
    </location>
</feature>
<dbReference type="SUPFAM" id="SSF57625">
    <property type="entry name" value="Invertebrate chitin-binding proteins"/>
    <property type="match status" value="12"/>
</dbReference>
<feature type="region of interest" description="Disordered" evidence="6">
    <location>
        <begin position="1570"/>
        <end position="1638"/>
    </location>
</feature>
<evidence type="ECO:0000313" key="9">
    <source>
        <dbReference type="EMBL" id="CAH0549577.1"/>
    </source>
</evidence>
<feature type="domain" description="Chitin-binding type-2" evidence="8">
    <location>
        <begin position="482"/>
        <end position="543"/>
    </location>
</feature>
<dbReference type="Gene3D" id="2.170.140.10">
    <property type="entry name" value="Chitin binding domain"/>
    <property type="match status" value="13"/>
</dbReference>
<feature type="compositionally biased region" description="Low complexity" evidence="6">
    <location>
        <begin position="1435"/>
        <end position="1447"/>
    </location>
</feature>
<feature type="region of interest" description="Disordered" evidence="6">
    <location>
        <begin position="402"/>
        <end position="473"/>
    </location>
</feature>
<feature type="domain" description="Chitin-binding type-2" evidence="8">
    <location>
        <begin position="124"/>
        <end position="185"/>
    </location>
</feature>
<keyword evidence="1" id="KW-0147">Chitin-binding</keyword>
<feature type="region of interest" description="Disordered" evidence="6">
    <location>
        <begin position="292"/>
        <end position="313"/>
    </location>
</feature>
<keyword evidence="3" id="KW-0677">Repeat</keyword>
<feature type="compositionally biased region" description="Low complexity" evidence="6">
    <location>
        <begin position="1305"/>
        <end position="1329"/>
    </location>
</feature>
<keyword evidence="10" id="KW-1185">Reference proteome</keyword>